<name>A0A6M6E914_PRIMG</name>
<feature type="transmembrane region" description="Helical" evidence="3">
    <location>
        <begin position="6"/>
        <end position="26"/>
    </location>
</feature>
<dbReference type="GO" id="GO:0008381">
    <property type="term" value="F:mechanosensitive monoatomic ion channel activity"/>
    <property type="evidence" value="ECO:0007669"/>
    <property type="project" value="InterPro"/>
</dbReference>
<reference evidence="4 5" key="1">
    <citation type="submission" date="2019-10" db="EMBL/GenBank/DDBJ databases">
        <title>Complete genome sequences for adaption low water activity.</title>
        <authorList>
            <person name="Zhao L."/>
            <person name="Zhong J."/>
        </authorList>
    </citation>
    <scope>NUCLEOTIDE SEQUENCE [LARGE SCALE GENOMIC DNA]</scope>
    <source>
        <strain evidence="4 5">FDU301</strain>
        <plasmid evidence="5">pfdu301a</plasmid>
    </source>
</reference>
<dbReference type="EMBL" id="CP045273">
    <property type="protein sequence ID" value="QJX80085.1"/>
    <property type="molecule type" value="Genomic_DNA"/>
</dbReference>
<dbReference type="PANTHER" id="PTHR30460:SF1">
    <property type="entry name" value="MECHANOSENSITIVE ION CHANNEL"/>
    <property type="match status" value="1"/>
</dbReference>
<sequence length="271" mass="30941">MNYIMTPQIINFLIVTVVCIFIYSGVNRHIESICKKLNGDNKSILERKLKAINQSIVFTAYFFYILDFFVDIKMCAAILALLAIATLIVFKDQITSQITGYFRIVNNVVEINEEVILNGCYEGVVKNVSLSSIEVIGEDDEVLIFPHRKIDLIQKLSKEYRNANVSVVLSYKEDPEKIEDVLIKLTEKLNEKFKDYLFGNLDGTETSVFIYKGITKLNTDCYGVEYSITGKVKSSRIGELQTKLNREIAICCHKNNLKYPEENIFNKIGAK</sequence>
<keyword evidence="3" id="KW-0472">Membrane</keyword>
<feature type="transmembrane region" description="Helical" evidence="3">
    <location>
        <begin position="76"/>
        <end position="94"/>
    </location>
</feature>
<accession>A0A6M6E914</accession>
<dbReference type="InterPro" id="IPR045276">
    <property type="entry name" value="YbiO_bact"/>
</dbReference>
<organism evidence="4 5">
    <name type="scientific">Priestia megaterium</name>
    <name type="common">Bacillus megaterium</name>
    <dbReference type="NCBI Taxonomy" id="1404"/>
    <lineage>
        <taxon>Bacteria</taxon>
        <taxon>Bacillati</taxon>
        <taxon>Bacillota</taxon>
        <taxon>Bacilli</taxon>
        <taxon>Bacillales</taxon>
        <taxon>Bacillaceae</taxon>
        <taxon>Priestia</taxon>
    </lineage>
</organism>
<dbReference type="PANTHER" id="PTHR30460">
    <property type="entry name" value="MODERATE CONDUCTANCE MECHANOSENSITIVE CHANNEL YBIO"/>
    <property type="match status" value="1"/>
</dbReference>
<dbReference type="Proteomes" id="UP000501076">
    <property type="component" value="Plasmid pFDU301A"/>
</dbReference>
<evidence type="ECO:0000313" key="5">
    <source>
        <dbReference type="Proteomes" id="UP000501076"/>
    </source>
</evidence>
<protein>
    <submittedName>
        <fullName evidence="4">Mechanosensitive ion channel</fullName>
    </submittedName>
</protein>
<evidence type="ECO:0000256" key="1">
    <source>
        <dbReference type="ARBA" id="ARBA00004236"/>
    </source>
</evidence>
<proteinExistence type="predicted"/>
<keyword evidence="4" id="KW-0614">Plasmid</keyword>
<evidence type="ECO:0000256" key="2">
    <source>
        <dbReference type="ARBA" id="ARBA00022475"/>
    </source>
</evidence>
<evidence type="ECO:0000256" key="3">
    <source>
        <dbReference type="SAM" id="Phobius"/>
    </source>
</evidence>
<keyword evidence="3" id="KW-0812">Transmembrane</keyword>
<evidence type="ECO:0000313" key="4">
    <source>
        <dbReference type="EMBL" id="QJX80085.1"/>
    </source>
</evidence>
<gene>
    <name evidence="4" type="ORF">FDZ14_28735</name>
</gene>
<geneLocation type="plasmid" evidence="5">
    <name>pfdu301a</name>
</geneLocation>
<dbReference type="AlphaFoldDB" id="A0A6M6E914"/>
<keyword evidence="3" id="KW-1133">Transmembrane helix</keyword>
<dbReference type="GO" id="GO:0005886">
    <property type="term" value="C:plasma membrane"/>
    <property type="evidence" value="ECO:0007669"/>
    <property type="project" value="UniProtKB-SubCell"/>
</dbReference>
<dbReference type="RefSeq" id="WP_171778067.1">
    <property type="nucleotide sequence ID" value="NZ_CP045273.1"/>
</dbReference>
<comment type="subcellular location">
    <subcellularLocation>
        <location evidence="1">Cell membrane</location>
    </subcellularLocation>
</comment>
<keyword evidence="2" id="KW-1003">Cell membrane</keyword>